<dbReference type="InterPro" id="IPR045055">
    <property type="entry name" value="DNA2/NAM7-like"/>
</dbReference>
<dbReference type="Gene3D" id="3.40.50.300">
    <property type="entry name" value="P-loop containing nucleotide triphosphate hydrolases"/>
    <property type="match status" value="3"/>
</dbReference>
<organism evidence="3 4">
    <name type="scientific">Crassostrea virginica</name>
    <name type="common">Eastern oyster</name>
    <dbReference type="NCBI Taxonomy" id="6565"/>
    <lineage>
        <taxon>Eukaryota</taxon>
        <taxon>Metazoa</taxon>
        <taxon>Spiralia</taxon>
        <taxon>Lophotrochozoa</taxon>
        <taxon>Mollusca</taxon>
        <taxon>Bivalvia</taxon>
        <taxon>Autobranchia</taxon>
        <taxon>Pteriomorphia</taxon>
        <taxon>Ostreida</taxon>
        <taxon>Ostreoidea</taxon>
        <taxon>Ostreidae</taxon>
        <taxon>Crassostrea</taxon>
    </lineage>
</organism>
<dbReference type="OrthoDB" id="6144670at2759"/>
<evidence type="ECO:0000313" key="3">
    <source>
        <dbReference type="Proteomes" id="UP000694844"/>
    </source>
</evidence>
<dbReference type="Pfam" id="PF13086">
    <property type="entry name" value="AAA_11"/>
    <property type="match status" value="1"/>
</dbReference>
<dbReference type="PANTHER" id="PTHR10887">
    <property type="entry name" value="DNA2/NAM7 HELICASE FAMILY"/>
    <property type="match status" value="1"/>
</dbReference>
<dbReference type="InterPro" id="IPR047187">
    <property type="entry name" value="SF1_C_Upf1"/>
</dbReference>
<feature type="domain" description="DNA2/NAM7 helicase-like C-terminal" evidence="2">
    <location>
        <begin position="122"/>
        <end position="244"/>
    </location>
</feature>
<dbReference type="GO" id="GO:0031380">
    <property type="term" value="C:nuclear RNA-directed RNA polymerase complex"/>
    <property type="evidence" value="ECO:0007669"/>
    <property type="project" value="TreeGrafter"/>
</dbReference>
<proteinExistence type="predicted"/>
<evidence type="ECO:0000259" key="1">
    <source>
        <dbReference type="Pfam" id="PF13086"/>
    </source>
</evidence>
<dbReference type="GO" id="GO:0031048">
    <property type="term" value="P:regulatory ncRNA-mediated heterochromatin formation"/>
    <property type="evidence" value="ECO:0007669"/>
    <property type="project" value="TreeGrafter"/>
</dbReference>
<dbReference type="PANTHER" id="PTHR10887:SF341">
    <property type="entry name" value="NFX1-TYPE ZINC FINGER-CONTAINING PROTEIN 1"/>
    <property type="match status" value="1"/>
</dbReference>
<sequence length="352" mass="41363">MEVVQIFGRKISRERKTITRQKRRTIFELHQAYLREKQRVDREILMHSKIIAMTTSGAARYQDVLKEVAPRVIIVEEAAEVLEAHIVATLNSNCEHLILIGDHKQLEPKPAVFELAEKYNLSLSMFERMINIGLPYVCLERQHRMRPEISQLVRPVYEKLVDNENVLKYEDVLGIHKNLYFISHDEEESKKDESQSYWNNHEASYIQCLSRYLLLQGYKTSQITILTPYSGQMFLLREMMPRREFDGENRVCVALSRAKIGLYVIGNFDNIQKFSRKCKLWGKVIRTVQLMGPLERDCLLFVEFILLVLKRRVLWTLISVRKEDVLFAVIYDDSVDMLVLYFATQGTRIIKT</sequence>
<dbReference type="InterPro" id="IPR041679">
    <property type="entry name" value="DNA2/NAM7-like_C"/>
</dbReference>
<dbReference type="SUPFAM" id="SSF52540">
    <property type="entry name" value="P-loop containing nucleoside triphosphate hydrolases"/>
    <property type="match status" value="1"/>
</dbReference>
<dbReference type="Proteomes" id="UP000694844">
    <property type="component" value="Chromosome 4"/>
</dbReference>
<dbReference type="Pfam" id="PF13087">
    <property type="entry name" value="AAA_12"/>
    <property type="match status" value="1"/>
</dbReference>
<dbReference type="GeneID" id="111129397"/>
<dbReference type="InterPro" id="IPR027417">
    <property type="entry name" value="P-loop_NTPase"/>
</dbReference>
<keyword evidence="3" id="KW-1185">Reference proteome</keyword>
<dbReference type="AlphaFoldDB" id="A0A8B8DWU5"/>
<protein>
    <submittedName>
        <fullName evidence="4">NFX1-type zinc finger-containing protein 1-like isoform X3</fullName>
    </submittedName>
</protein>
<evidence type="ECO:0000313" key="4">
    <source>
        <dbReference type="RefSeq" id="XP_022331471.1"/>
    </source>
</evidence>
<dbReference type="CDD" id="cd18808">
    <property type="entry name" value="SF1_C_Upf1"/>
    <property type="match status" value="1"/>
</dbReference>
<reference evidence="4" key="1">
    <citation type="submission" date="2025-08" db="UniProtKB">
        <authorList>
            <consortium name="RefSeq"/>
        </authorList>
    </citation>
    <scope>IDENTIFICATION</scope>
    <source>
        <tissue evidence="4">Whole sample</tissue>
    </source>
</reference>
<accession>A0A8B8DWU5</accession>
<dbReference type="GO" id="GO:0004386">
    <property type="term" value="F:helicase activity"/>
    <property type="evidence" value="ECO:0007669"/>
    <property type="project" value="InterPro"/>
</dbReference>
<name>A0A8B8DWU5_CRAVI</name>
<dbReference type="InterPro" id="IPR041677">
    <property type="entry name" value="DNA2/NAM7_AAA_11"/>
</dbReference>
<evidence type="ECO:0000259" key="2">
    <source>
        <dbReference type="Pfam" id="PF13087"/>
    </source>
</evidence>
<dbReference type="RefSeq" id="XP_022331471.1">
    <property type="nucleotide sequence ID" value="XM_022475763.1"/>
</dbReference>
<feature type="domain" description="DNA2/NAM7 helicase helicase" evidence="1">
    <location>
        <begin position="14"/>
        <end position="108"/>
    </location>
</feature>
<gene>
    <name evidence="4" type="primary">LOC111129397</name>
</gene>